<dbReference type="SUPFAM" id="SSF52096">
    <property type="entry name" value="ClpP/crotonase"/>
    <property type="match status" value="1"/>
</dbReference>
<protein>
    <submittedName>
        <fullName evidence="1">Enoyl-CoA hydratase</fullName>
    </submittedName>
</protein>
<dbReference type="Pfam" id="PF00378">
    <property type="entry name" value="ECH_1"/>
    <property type="match status" value="1"/>
</dbReference>
<organism evidence="1 2">
    <name type="scientific">Sphingobacterium siyangense</name>
    <dbReference type="NCBI Taxonomy" id="459529"/>
    <lineage>
        <taxon>Bacteria</taxon>
        <taxon>Pseudomonadati</taxon>
        <taxon>Bacteroidota</taxon>
        <taxon>Sphingobacteriia</taxon>
        <taxon>Sphingobacteriales</taxon>
        <taxon>Sphingobacteriaceae</taxon>
        <taxon>Sphingobacterium</taxon>
    </lineage>
</organism>
<dbReference type="Proteomes" id="UP000286402">
    <property type="component" value="Unassembled WGS sequence"/>
</dbReference>
<dbReference type="CDD" id="cd06558">
    <property type="entry name" value="crotonase-like"/>
    <property type="match status" value="1"/>
</dbReference>
<sequence length="267" mass="29977">MIFTTNKVSQYYWKVTIDNPPVNIFDPEFSVQLRELMSELEANENLKVVVFESANPDFYVAHAELINIFEFPKGTGDTGLSISWPDVAKRLEQAPFVSIASIRGRARGLGSEFIQAFDMRFASKEKAFFAQPEIGIGSFSGGGGLERLHLLTGKARALEIILSGDDYNADTAADYGWINRAFPDHELDGFVENLANRIASFDKKIITIIKSIMNERVIIPKNEHIMETQTKFFASLTEPEARGRIKALRDQGLQTYGDVELNLAKYL</sequence>
<name>A0A420FTT5_9SPHI</name>
<dbReference type="RefSeq" id="WP_120334472.1">
    <property type="nucleotide sequence ID" value="NZ_MCAQ01000014.1"/>
</dbReference>
<keyword evidence="2" id="KW-1185">Reference proteome</keyword>
<dbReference type="InterPro" id="IPR001753">
    <property type="entry name" value="Enoyl-CoA_hydra/iso"/>
</dbReference>
<proteinExistence type="predicted"/>
<dbReference type="InterPro" id="IPR029045">
    <property type="entry name" value="ClpP/crotonase-like_dom_sf"/>
</dbReference>
<dbReference type="AlphaFoldDB" id="A0A420FTT5"/>
<gene>
    <name evidence="1" type="ORF">BCY89_27860</name>
</gene>
<dbReference type="PANTHER" id="PTHR43459:SF1">
    <property type="entry name" value="EG:BACN32G11.4 PROTEIN"/>
    <property type="match status" value="1"/>
</dbReference>
<comment type="caution">
    <text evidence="1">The sequence shown here is derived from an EMBL/GenBank/DDBJ whole genome shotgun (WGS) entry which is preliminary data.</text>
</comment>
<accession>A0A420FTT5</accession>
<dbReference type="EMBL" id="MCAQ01000014">
    <property type="protein sequence ID" value="RKF36294.1"/>
    <property type="molecule type" value="Genomic_DNA"/>
</dbReference>
<dbReference type="Gene3D" id="3.90.226.10">
    <property type="entry name" value="2-enoyl-CoA Hydratase, Chain A, domain 1"/>
    <property type="match status" value="1"/>
</dbReference>
<evidence type="ECO:0000313" key="2">
    <source>
        <dbReference type="Proteomes" id="UP000286402"/>
    </source>
</evidence>
<dbReference type="GO" id="GO:0003824">
    <property type="term" value="F:catalytic activity"/>
    <property type="evidence" value="ECO:0007669"/>
    <property type="project" value="UniProtKB-ARBA"/>
</dbReference>
<reference evidence="1 2" key="1">
    <citation type="submission" date="2016-07" db="EMBL/GenBank/DDBJ databases">
        <title>Genome analysis of Sphingobacterium siyangense T12B17.</title>
        <authorList>
            <person name="Xu D."/>
            <person name="Su Y."/>
            <person name="Zheng S."/>
        </authorList>
    </citation>
    <scope>NUCLEOTIDE SEQUENCE [LARGE SCALE GENOMIC DNA]</scope>
    <source>
        <strain evidence="1 2">T12B17</strain>
    </source>
</reference>
<dbReference type="PANTHER" id="PTHR43459">
    <property type="entry name" value="ENOYL-COA HYDRATASE"/>
    <property type="match status" value="1"/>
</dbReference>
<evidence type="ECO:0000313" key="1">
    <source>
        <dbReference type="EMBL" id="RKF36294.1"/>
    </source>
</evidence>